<dbReference type="EMBL" id="DQHO01000028">
    <property type="protein sequence ID" value="HCS93947.1"/>
    <property type="molecule type" value="Genomic_DNA"/>
</dbReference>
<keyword evidence="1" id="KW-0812">Transmembrane</keyword>
<dbReference type="AlphaFoldDB" id="A0A3D4S566"/>
<comment type="caution">
    <text evidence="3">The sequence shown here is derived from an EMBL/GenBank/DDBJ whole genome shotgun (WGS) entry which is preliminary data.</text>
</comment>
<feature type="transmembrane region" description="Helical" evidence="1">
    <location>
        <begin position="128"/>
        <end position="148"/>
    </location>
</feature>
<name>A0A3D4S566_9ENTE</name>
<reference evidence="3 4" key="1">
    <citation type="journal article" date="2018" name="Nat. Biotechnol.">
        <title>A standardized bacterial taxonomy based on genome phylogeny substantially revises the tree of life.</title>
        <authorList>
            <person name="Parks D.H."/>
            <person name="Chuvochina M."/>
            <person name="Waite D.W."/>
            <person name="Rinke C."/>
            <person name="Skarshewski A."/>
            <person name="Chaumeil P.A."/>
            <person name="Hugenholtz P."/>
        </authorList>
    </citation>
    <scope>NUCLEOTIDE SEQUENCE [LARGE SCALE GENOMIC DNA]</scope>
    <source>
        <strain evidence="3">UBA11306</strain>
    </source>
</reference>
<dbReference type="Pfam" id="PF13240">
    <property type="entry name" value="Zn_Ribbon_1"/>
    <property type="match status" value="1"/>
</dbReference>
<feature type="transmembrane region" description="Helical" evidence="1">
    <location>
        <begin position="65"/>
        <end position="82"/>
    </location>
</feature>
<dbReference type="Proteomes" id="UP000262195">
    <property type="component" value="Unassembled WGS sequence"/>
</dbReference>
<dbReference type="InterPro" id="IPR024399">
    <property type="entry name" value="DUF2628"/>
</dbReference>
<evidence type="ECO:0000259" key="2">
    <source>
        <dbReference type="Pfam" id="PF13240"/>
    </source>
</evidence>
<proteinExistence type="predicted"/>
<feature type="domain" description="Zinc-ribbon" evidence="2">
    <location>
        <begin position="3"/>
        <end position="25"/>
    </location>
</feature>
<protein>
    <submittedName>
        <fullName evidence="3">Zinc ribbon domain-containing protein</fullName>
    </submittedName>
</protein>
<organism evidence="3 4">
    <name type="scientific">Bavariicoccus seileri</name>
    <dbReference type="NCBI Taxonomy" id="549685"/>
    <lineage>
        <taxon>Bacteria</taxon>
        <taxon>Bacillati</taxon>
        <taxon>Bacillota</taxon>
        <taxon>Bacilli</taxon>
        <taxon>Lactobacillales</taxon>
        <taxon>Enterococcaceae</taxon>
        <taxon>Bavariicoccus</taxon>
    </lineage>
</organism>
<dbReference type="InterPro" id="IPR026870">
    <property type="entry name" value="Zinc_ribbon_dom"/>
</dbReference>
<evidence type="ECO:0000313" key="3">
    <source>
        <dbReference type="EMBL" id="HCS93947.1"/>
    </source>
</evidence>
<dbReference type="Pfam" id="PF10947">
    <property type="entry name" value="DUF2628"/>
    <property type="match status" value="1"/>
</dbReference>
<accession>A0A3D4S566</accession>
<evidence type="ECO:0000256" key="1">
    <source>
        <dbReference type="SAM" id="Phobius"/>
    </source>
</evidence>
<dbReference type="STRING" id="1121105.GCA_000421665_01130"/>
<feature type="transmembrane region" description="Helical" evidence="1">
    <location>
        <begin position="88"/>
        <end position="107"/>
    </location>
</feature>
<keyword evidence="1" id="KW-0472">Membrane</keyword>
<gene>
    <name evidence="3" type="ORF">DIW15_04475</name>
</gene>
<keyword evidence="1" id="KW-1133">Transmembrane helix</keyword>
<evidence type="ECO:0000313" key="4">
    <source>
        <dbReference type="Proteomes" id="UP000262195"/>
    </source>
</evidence>
<sequence>MKYCSNCGNKVEQSSNFCEKCGSELRTINESANESNDKHRYRTFSVWAAIFSIFYYGKKKMWAKGFVLMSLVYIILIITTLINPDWVVLVATITSVLIFGIMSPIDVKRYNEKKETMWPELPSFLRSKVVVGILFTTLLLSYITVLFYNPSESSIEESSVSVVTEIVQDQWGLDVECERVIITKDLGNNNYEAKAEMDTGEVLDITIEYYPKKDTIYVEIPYQ</sequence>